<feature type="compositionally biased region" description="Low complexity" evidence="1">
    <location>
        <begin position="85"/>
        <end position="99"/>
    </location>
</feature>
<protein>
    <submittedName>
        <fullName evidence="2">Uncharacterized protein</fullName>
    </submittedName>
</protein>
<dbReference type="Proteomes" id="UP001229313">
    <property type="component" value="Chromosome"/>
</dbReference>
<name>A0ABY9P989_9GAMM</name>
<evidence type="ECO:0000313" key="2">
    <source>
        <dbReference type="EMBL" id="WMT02590.1"/>
    </source>
</evidence>
<dbReference type="RefSeq" id="WP_309151583.1">
    <property type="nucleotide sequence ID" value="NZ_CP133568.1"/>
</dbReference>
<feature type="region of interest" description="Disordered" evidence="1">
    <location>
        <begin position="83"/>
        <end position="107"/>
    </location>
</feature>
<organism evidence="2 3">
    <name type="scientific">Lysobacter yananisis</name>
    <dbReference type="NCBI Taxonomy" id="1003114"/>
    <lineage>
        <taxon>Bacteria</taxon>
        <taxon>Pseudomonadati</taxon>
        <taxon>Pseudomonadota</taxon>
        <taxon>Gammaproteobacteria</taxon>
        <taxon>Lysobacterales</taxon>
        <taxon>Lysobacteraceae</taxon>
        <taxon>Lysobacter</taxon>
    </lineage>
</organism>
<accession>A0ABY9P989</accession>
<gene>
    <name evidence="2" type="ORF">RDV84_21925</name>
</gene>
<evidence type="ECO:0000256" key="1">
    <source>
        <dbReference type="SAM" id="MobiDB-lite"/>
    </source>
</evidence>
<sequence length="107" mass="11623">MKNLRMFGDGNVRRLKRRLDPEATAGRRRAGDAAAAAFASSNARRRALEDSARRPISRSVAADSFRCDRARILLAPHGLRRRARAPGAVARLPRAAPAGSIGRRANP</sequence>
<evidence type="ECO:0000313" key="3">
    <source>
        <dbReference type="Proteomes" id="UP001229313"/>
    </source>
</evidence>
<dbReference type="EMBL" id="CP133568">
    <property type="protein sequence ID" value="WMT02590.1"/>
    <property type="molecule type" value="Genomic_DNA"/>
</dbReference>
<reference evidence="2 3" key="1">
    <citation type="submission" date="2023-08" db="EMBL/GenBank/DDBJ databases">
        <title>The whole genome sequence of Lysobacter yananisis.</title>
        <authorList>
            <person name="Sun H."/>
        </authorList>
    </citation>
    <scope>NUCLEOTIDE SEQUENCE [LARGE SCALE GENOMIC DNA]</scope>
    <source>
        <strain evidence="2 3">SNNU513</strain>
    </source>
</reference>
<keyword evidence="3" id="KW-1185">Reference proteome</keyword>
<proteinExistence type="predicted"/>